<dbReference type="RefSeq" id="WP_368804852.1">
    <property type="nucleotide sequence ID" value="NZ_CBDDTD010000001.1"/>
</dbReference>
<proteinExistence type="predicted"/>
<keyword evidence="3" id="KW-1185">Reference proteome</keyword>
<reference evidence="2 3" key="1">
    <citation type="submission" date="2024-01" db="EMBL/GenBank/DDBJ databases">
        <title>New evidence supports the origin of RcGTA from prophage.</title>
        <authorList>
            <person name="Xu Y."/>
            <person name="Liu B."/>
            <person name="Chen F."/>
        </authorList>
    </citation>
    <scope>NUCLEOTIDE SEQUENCE [LARGE SCALE GENOMIC DNA]</scope>
    <source>
        <strain evidence="2 3">CBW1107-2</strain>
    </source>
</reference>
<dbReference type="Proteomes" id="UP001559025">
    <property type="component" value="Unassembled WGS sequence"/>
</dbReference>
<comment type="caution">
    <text evidence="2">The sequence shown here is derived from an EMBL/GenBank/DDBJ whole genome shotgun (WGS) entry which is preliminary data.</text>
</comment>
<protein>
    <recommendedName>
        <fullName evidence="4">Flagellar protein FliL</fullName>
    </recommendedName>
</protein>
<gene>
    <name evidence="2" type="ORF">V1479_22600</name>
</gene>
<organism evidence="2 3">
    <name type="scientific">Neoaquamicrobium sediminum</name>
    <dbReference type="NCBI Taxonomy" id="1849104"/>
    <lineage>
        <taxon>Bacteria</taxon>
        <taxon>Pseudomonadati</taxon>
        <taxon>Pseudomonadota</taxon>
        <taxon>Alphaproteobacteria</taxon>
        <taxon>Hyphomicrobiales</taxon>
        <taxon>Phyllobacteriaceae</taxon>
        <taxon>Neoaquamicrobium</taxon>
    </lineage>
</organism>
<evidence type="ECO:0000313" key="3">
    <source>
        <dbReference type="Proteomes" id="UP001559025"/>
    </source>
</evidence>
<sequence length="170" mass="18609">MIKFMVAALWISIATTGALLYSFQSAQKPQDTAEAEATAFQGLDYVKTGIISVPVFDRGKVYGYFLVRLVFTAEGKRLAALKLPAEALLADQIYTQLYASPEIDFTKRDDLDIDSFRESIRTGVNERLGEELIREVLVEQVDFLPKDEAGSSSISQSAPTPVSTAAPTGH</sequence>
<evidence type="ECO:0000313" key="2">
    <source>
        <dbReference type="EMBL" id="MEX4010114.1"/>
    </source>
</evidence>
<dbReference type="EMBL" id="JAZHFV010000009">
    <property type="protein sequence ID" value="MEX4010114.1"/>
    <property type="molecule type" value="Genomic_DNA"/>
</dbReference>
<feature type="compositionally biased region" description="Polar residues" evidence="1">
    <location>
        <begin position="150"/>
        <end position="170"/>
    </location>
</feature>
<accession>A0ABV3WZK0</accession>
<name>A0ABV3WZK0_9HYPH</name>
<evidence type="ECO:0008006" key="4">
    <source>
        <dbReference type="Google" id="ProtNLM"/>
    </source>
</evidence>
<feature type="region of interest" description="Disordered" evidence="1">
    <location>
        <begin position="148"/>
        <end position="170"/>
    </location>
</feature>
<evidence type="ECO:0000256" key="1">
    <source>
        <dbReference type="SAM" id="MobiDB-lite"/>
    </source>
</evidence>